<evidence type="ECO:0000259" key="6">
    <source>
        <dbReference type="PROSITE" id="PS50913"/>
    </source>
</evidence>
<gene>
    <name evidence="7" type="ORF">CHILSU_LOCUS7045</name>
</gene>
<dbReference type="PANTHER" id="PTHR18921">
    <property type="entry name" value="MYOSIN HEAVY CHAIN - RELATED"/>
    <property type="match status" value="1"/>
</dbReference>
<dbReference type="InterPro" id="IPR000237">
    <property type="entry name" value="GRIP_dom"/>
</dbReference>
<evidence type="ECO:0000256" key="3">
    <source>
        <dbReference type="ARBA" id="ARBA00023054"/>
    </source>
</evidence>
<evidence type="ECO:0000313" key="7">
    <source>
        <dbReference type="EMBL" id="CAH2987450.1"/>
    </source>
</evidence>
<feature type="coiled-coil region" evidence="4">
    <location>
        <begin position="1200"/>
        <end position="1336"/>
    </location>
</feature>
<keyword evidence="2" id="KW-0333">Golgi apparatus</keyword>
<feature type="coiled-coil region" evidence="4">
    <location>
        <begin position="44"/>
        <end position="78"/>
    </location>
</feature>
<keyword evidence="8" id="KW-1185">Reference proteome</keyword>
<evidence type="ECO:0000256" key="2">
    <source>
        <dbReference type="ARBA" id="ARBA00023034"/>
    </source>
</evidence>
<dbReference type="Proteomes" id="UP001153292">
    <property type="component" value="Chromosome 25"/>
</dbReference>
<comment type="subcellular location">
    <subcellularLocation>
        <location evidence="1">Golgi apparatus</location>
    </subcellularLocation>
</comment>
<dbReference type="PANTHER" id="PTHR18921:SF2">
    <property type="entry name" value="THYROID RECEPTOR-INTERACTING PROTEIN 11"/>
    <property type="match status" value="1"/>
</dbReference>
<keyword evidence="3 4" id="KW-0175">Coiled coil</keyword>
<feature type="coiled-coil region" evidence="4">
    <location>
        <begin position="994"/>
        <end position="1063"/>
    </location>
</feature>
<organism evidence="7 8">
    <name type="scientific">Chilo suppressalis</name>
    <name type="common">Asiatic rice borer moth</name>
    <dbReference type="NCBI Taxonomy" id="168631"/>
    <lineage>
        <taxon>Eukaryota</taxon>
        <taxon>Metazoa</taxon>
        <taxon>Ecdysozoa</taxon>
        <taxon>Arthropoda</taxon>
        <taxon>Hexapoda</taxon>
        <taxon>Insecta</taxon>
        <taxon>Pterygota</taxon>
        <taxon>Neoptera</taxon>
        <taxon>Endopterygota</taxon>
        <taxon>Lepidoptera</taxon>
        <taxon>Glossata</taxon>
        <taxon>Ditrysia</taxon>
        <taxon>Pyraloidea</taxon>
        <taxon>Crambidae</taxon>
        <taxon>Crambinae</taxon>
        <taxon>Chilo</taxon>
    </lineage>
</organism>
<sequence length="1516" mass="175469">MSWLNLNQSLSSLKGQITNFASEVLSEAPTEDTGTATVETDPNVKELEAKCRTQELEIAALKKVNEELEATLQSERLTKKNGVREDEANWYWDPPSQTETAANHHFENQYKVQIRALQDELSSMRERETIDLRPDVEEELHRLREENRNLTSNLEDLDNQHQVAMERLLSLKKELQKNFEVLRQEHEDIKNANEEYAAETKNLLLKLGERDKEIETLKAVKSDYDTLHHKYQNLERIHSLLRENAEKFQEENQDLHEEVFKLQEQVTKLEHDLEISIKKSELSNMVPKEKYEDLIKELKLLKDRKNSNHEHTDEVNIDDNAKIVIENLKREISDLKHQVSLKDTENYELDHKIIKPEKVMQLYNKYVNFELPVDYVGEIPSRGDNIIMYKLESVFKTVNSFKKNIDSLEHQLSEKNLNVNHLQTQIDDLTTENDFLTTDIQHYERELSEMKKNNDFLISEIATLKNTSKLEPIIETHEDNLAKLETELADCNRMNKTFESEIKRIENELSEVRTEKILLQESLNDLRSKYTTMLTELDLCKNQSKDLEELEHTTNTEQTKVLNMQLDEIDELKKRLHAASTKNEQLSIDNHIIENDKVLLTKEVDELKNALKEKSNEHKELEILKVTLDRKLEDLENKLDEVIKHKNEIEDEKYKLEQNILVSQKSQNSSSRDSGDNSKIVAEKNLLLETSNDIATERSMLLNTVENLKSELANLKHQQEQLSAENMNYKNSSYANNQSDALLQETLNELKAKNLHEEFLNNEILELKEENKKLMEKNLQMEAELLNTDTKITHLEEEFDKLMSDLNEKDSLIDKLNSTVNNNNVEMESLSKNVGNLETLASVKNNEIKELNVKLDALEKKLQDTVTNANSTYQELKDLHREKEELAKQILSLNDELSTKNNQISNLTARLEEFSKNNSTQIIAIDQKDKEIKELNEAISQLTDKLRVTENMTAQNEEDLKLLHEKQLLEKEVSELKTITATKDNELLEIKGKLEHLENTCVEYKTLIDNTTTEKTELINLVNLKHNESLQYHNEIQRLNHVLLEQSNEFKKALEEKEKTRNSSDGCENCERLRITLKEKDEIIMNLTHNATENENLKVQLLNANDSVKVLTDKCDNLDKSLALQLETVKKLTTENAQLSEQEQNSTRELERLRHHLVEMEESYTQELMTSEQKLTECQTRLHHVEERAKQSSTVYTSNSIRANQEVETLRNQIKLLEKQREDVQAKLSEAEDARSRSEAALTNLQVVLEQFQLDKERDIHSATEKIRNKMEDLKRENLNLMDEISRLNSKLEEAMAGLQAASRLGDQVETKTAQINDLKEQVRTLQASVTAAEERYYNAISNQQDKVDKNLVKNLVINYVVTSASNNHNKTQVLRILSTVLDFNQQDCEKLGLVRSANTTDSLAAEFVKFLQNESKPRPQLPNMMGIAQSSSRSTTPTQRKNSTVGPHNFEVGHRRNPSTGSNNLLFQNLDSVETSSQLSMDSDHQPRVVSQLDTGVNQTRNTESAILKHVLKDM</sequence>
<protein>
    <recommendedName>
        <fullName evidence="6">GRIP domain-containing protein</fullName>
    </recommendedName>
</protein>
<feature type="coiled-coil region" evidence="4">
    <location>
        <begin position="562"/>
        <end position="659"/>
    </location>
</feature>
<name>A0ABN8LA46_CHISP</name>
<evidence type="ECO:0000313" key="8">
    <source>
        <dbReference type="Proteomes" id="UP001153292"/>
    </source>
</evidence>
<feature type="domain" description="GRIP" evidence="6">
    <location>
        <begin position="1343"/>
        <end position="1395"/>
    </location>
</feature>
<proteinExistence type="predicted"/>
<feature type="coiled-coil region" evidence="4">
    <location>
        <begin position="231"/>
        <end position="345"/>
    </location>
</feature>
<evidence type="ECO:0000256" key="5">
    <source>
        <dbReference type="SAM" id="MobiDB-lite"/>
    </source>
</evidence>
<reference evidence="7" key="1">
    <citation type="submission" date="2021-12" db="EMBL/GenBank/DDBJ databases">
        <authorList>
            <person name="King R."/>
        </authorList>
    </citation>
    <scope>NUCLEOTIDE SEQUENCE</scope>
</reference>
<feature type="region of interest" description="Disordered" evidence="5">
    <location>
        <begin position="1416"/>
        <end position="1466"/>
    </location>
</feature>
<feature type="coiled-coil region" evidence="4">
    <location>
        <begin position="107"/>
        <end position="202"/>
    </location>
</feature>
<accession>A0ABN8LA46</accession>
<feature type="coiled-coil region" evidence="4">
    <location>
        <begin position="398"/>
        <end position="529"/>
    </location>
</feature>
<dbReference type="Gene3D" id="1.10.287.1490">
    <property type="match status" value="2"/>
</dbReference>
<feature type="coiled-coil region" evidence="4">
    <location>
        <begin position="1094"/>
        <end position="1163"/>
    </location>
</feature>
<feature type="coiled-coil region" evidence="4">
    <location>
        <begin position="698"/>
        <end position="952"/>
    </location>
</feature>
<feature type="compositionally biased region" description="Low complexity" evidence="5">
    <location>
        <begin position="1430"/>
        <end position="1441"/>
    </location>
</feature>
<dbReference type="EMBL" id="OU963918">
    <property type="protein sequence ID" value="CAH2987450.1"/>
    <property type="molecule type" value="Genomic_DNA"/>
</dbReference>
<evidence type="ECO:0000256" key="1">
    <source>
        <dbReference type="ARBA" id="ARBA00004555"/>
    </source>
</evidence>
<dbReference type="PROSITE" id="PS50913">
    <property type="entry name" value="GRIP"/>
    <property type="match status" value="1"/>
</dbReference>
<evidence type="ECO:0000256" key="4">
    <source>
        <dbReference type="SAM" id="Coils"/>
    </source>
</evidence>